<dbReference type="EMBL" id="CP011507">
    <property type="protein sequence ID" value="AKS06283.1"/>
    <property type="molecule type" value="Genomic_DNA"/>
</dbReference>
<gene>
    <name evidence="1" type="ORF">AA957_09230</name>
</gene>
<dbReference type="GO" id="GO:0030254">
    <property type="term" value="P:protein secretion by the type III secretion system"/>
    <property type="evidence" value="ECO:0007669"/>
    <property type="project" value="InterPro"/>
</dbReference>
<dbReference type="Pfam" id="PF05932">
    <property type="entry name" value="CesT"/>
    <property type="match status" value="1"/>
</dbReference>
<reference evidence="1 2" key="1">
    <citation type="journal article" date="2015" name="Genome Announc.">
        <title>Complete Genome Sequence of the Rhizobacterium Pseudomonas trivialis Strain IHBB745 with Multiple Plant Growth-Promoting Activities and Tolerance to Desiccation and Alkalinity.</title>
        <authorList>
            <person name="Gulati A."/>
            <person name="Swarnkar M.K."/>
            <person name="Vyas P."/>
            <person name="Rahi P."/>
            <person name="Thakur R."/>
            <person name="Thakur N."/>
            <person name="Singh A.K."/>
        </authorList>
    </citation>
    <scope>NUCLEOTIDE SEQUENCE [LARGE SCALE GENOMIC DNA]</scope>
    <source>
        <strain evidence="2">745</strain>
    </source>
</reference>
<dbReference type="Gene3D" id="3.30.1460.10">
    <property type="match status" value="1"/>
</dbReference>
<reference evidence="2" key="2">
    <citation type="submission" date="2015-05" db="EMBL/GenBank/DDBJ databases">
        <authorList>
            <person name="Swarnkar M.K."/>
            <person name="Vyas P."/>
            <person name="Rahi P."/>
            <person name="Thakur R."/>
            <person name="Thakur N."/>
            <person name="Singh A.K."/>
            <person name="Gulati A."/>
        </authorList>
    </citation>
    <scope>NUCLEOTIDE SEQUENCE [LARGE SCALE GENOMIC DNA]</scope>
    <source>
        <strain evidence="2">745</strain>
    </source>
</reference>
<dbReference type="KEGG" id="ptv:AA957_09230"/>
<evidence type="ECO:0000313" key="1">
    <source>
        <dbReference type="EMBL" id="AKS06283.1"/>
    </source>
</evidence>
<dbReference type="SUPFAM" id="SSF69635">
    <property type="entry name" value="Type III secretory system chaperone-like"/>
    <property type="match status" value="1"/>
</dbReference>
<evidence type="ECO:0000313" key="2">
    <source>
        <dbReference type="Proteomes" id="UP000036608"/>
    </source>
</evidence>
<dbReference type="PATRIC" id="fig|200450.3.peg.1914"/>
<name>A0A0H5A8H9_9PSED</name>
<proteinExistence type="predicted"/>
<dbReference type="OrthoDB" id="7023566at2"/>
<accession>A0A0H5A8H9</accession>
<dbReference type="RefSeq" id="WP_049709925.1">
    <property type="nucleotide sequence ID" value="NZ_CP011507.1"/>
</dbReference>
<protein>
    <recommendedName>
        <fullName evidence="3">Type III secretion protein</fullName>
    </recommendedName>
</protein>
<dbReference type="Proteomes" id="UP000036608">
    <property type="component" value="Chromosome"/>
</dbReference>
<dbReference type="InterPro" id="IPR010261">
    <property type="entry name" value="Tir_chaperone"/>
</dbReference>
<sequence>MSREDDILQAFAMKLGLPGLKFDASRVCQLTVEGLKLALYDNRTRRSVTILCELADSSMSSGEVEDWQKFLFESQFQFLHKDTPVVGFNSASGEMVAMNHIADDELSLSRLCAKLNELIEWVLEGAHQFSMRSRAAFIGLTSPTYQPANSLRRGHHA</sequence>
<evidence type="ECO:0008006" key="3">
    <source>
        <dbReference type="Google" id="ProtNLM"/>
    </source>
</evidence>
<organism evidence="1 2">
    <name type="scientific">Pseudomonas trivialis</name>
    <dbReference type="NCBI Taxonomy" id="200450"/>
    <lineage>
        <taxon>Bacteria</taxon>
        <taxon>Pseudomonadati</taxon>
        <taxon>Pseudomonadota</taxon>
        <taxon>Gammaproteobacteria</taxon>
        <taxon>Pseudomonadales</taxon>
        <taxon>Pseudomonadaceae</taxon>
        <taxon>Pseudomonas</taxon>
    </lineage>
</organism>
<dbReference type="AlphaFoldDB" id="A0A0H5A8H9"/>